<protein>
    <recommendedName>
        <fullName evidence="3">Peptidyl-dipeptidase Dcp</fullName>
    </recommendedName>
</protein>
<proteinExistence type="predicted"/>
<comment type="caution">
    <text evidence="1">The sequence shown here is derived from an EMBL/GenBank/DDBJ whole genome shotgun (WGS) entry which is preliminary data.</text>
</comment>
<dbReference type="AlphaFoldDB" id="A0AAJ1KQ65"/>
<gene>
    <name evidence="1" type="ORF">N5C89_06000</name>
</gene>
<dbReference type="Gene3D" id="1.10.1370.40">
    <property type="match status" value="1"/>
</dbReference>
<reference evidence="1" key="1">
    <citation type="submission" date="2022-09" db="EMBL/GenBank/DDBJ databases">
        <title>Intensive care unit water sources are persistently colonized with multi-drug resistant bacteria and are the site of extensive horizontal gene transfer of antibiotic resistance genes.</title>
        <authorList>
            <person name="Diorio-Toth L."/>
        </authorList>
    </citation>
    <scope>NUCLEOTIDE SEQUENCE</scope>
    <source>
        <strain evidence="1">GD03918</strain>
    </source>
</reference>
<sequence>MILPPRSYPGRVEQGGLTLEQGQRFREAILSRGTGFDLTALYRQWRERAVKSELMLENRGARAWLKCIRIRFDLSDKLFCKRQAFDYFLIDYGNSVLDN</sequence>
<organism evidence="1 2">
    <name type="scientific">Klebsiella michiganensis</name>
    <dbReference type="NCBI Taxonomy" id="1134687"/>
    <lineage>
        <taxon>Bacteria</taxon>
        <taxon>Pseudomonadati</taxon>
        <taxon>Pseudomonadota</taxon>
        <taxon>Gammaproteobacteria</taxon>
        <taxon>Enterobacterales</taxon>
        <taxon>Enterobacteriaceae</taxon>
        <taxon>Klebsiella/Raoultella group</taxon>
        <taxon>Klebsiella</taxon>
    </lineage>
</organism>
<dbReference type="Proteomes" id="UP001159937">
    <property type="component" value="Unassembled WGS sequence"/>
</dbReference>
<accession>A0AAJ1KQ65</accession>
<evidence type="ECO:0008006" key="3">
    <source>
        <dbReference type="Google" id="ProtNLM"/>
    </source>
</evidence>
<dbReference type="RefSeq" id="WP_155774223.1">
    <property type="nucleotide sequence ID" value="NZ_CP044109.1"/>
</dbReference>
<evidence type="ECO:0000313" key="1">
    <source>
        <dbReference type="EMBL" id="MDH0962391.1"/>
    </source>
</evidence>
<evidence type="ECO:0000313" key="2">
    <source>
        <dbReference type="Proteomes" id="UP001159937"/>
    </source>
</evidence>
<name>A0AAJ1KQ65_9ENTR</name>
<dbReference type="EMBL" id="JAOCBF010000005">
    <property type="protein sequence ID" value="MDH0962391.1"/>
    <property type="molecule type" value="Genomic_DNA"/>
</dbReference>